<keyword evidence="1" id="KW-1133">Transmembrane helix</keyword>
<organism evidence="2 3">
    <name type="scientific">Corchorus olitorius</name>
    <dbReference type="NCBI Taxonomy" id="93759"/>
    <lineage>
        <taxon>Eukaryota</taxon>
        <taxon>Viridiplantae</taxon>
        <taxon>Streptophyta</taxon>
        <taxon>Embryophyta</taxon>
        <taxon>Tracheophyta</taxon>
        <taxon>Spermatophyta</taxon>
        <taxon>Magnoliopsida</taxon>
        <taxon>eudicotyledons</taxon>
        <taxon>Gunneridae</taxon>
        <taxon>Pentapetalae</taxon>
        <taxon>rosids</taxon>
        <taxon>malvids</taxon>
        <taxon>Malvales</taxon>
        <taxon>Malvaceae</taxon>
        <taxon>Grewioideae</taxon>
        <taxon>Apeibeae</taxon>
        <taxon>Corchorus</taxon>
    </lineage>
</organism>
<evidence type="ECO:0000256" key="1">
    <source>
        <dbReference type="SAM" id="Phobius"/>
    </source>
</evidence>
<sequence length="123" mass="14474">MTRAWEAQIVETPPSDRPQRLGFCFAPFPLSICRLNFRQRWIPFFFVFLLMERKVFESMVVVREDENCVGRKNGKSLYLYSEIVSFFLCIFVYGSEEGAWERMRIACERILEGSLVKGGWSLL</sequence>
<comment type="caution">
    <text evidence="2">The sequence shown here is derived from an EMBL/GenBank/DDBJ whole genome shotgun (WGS) entry which is preliminary data.</text>
</comment>
<protein>
    <submittedName>
        <fullName evidence="2">Uncharacterized protein</fullName>
    </submittedName>
</protein>
<evidence type="ECO:0000313" key="2">
    <source>
        <dbReference type="EMBL" id="OMO53551.1"/>
    </source>
</evidence>
<dbReference type="EMBL" id="AWUE01023511">
    <property type="protein sequence ID" value="OMO53551.1"/>
    <property type="molecule type" value="Genomic_DNA"/>
</dbReference>
<dbReference type="Proteomes" id="UP000187203">
    <property type="component" value="Unassembled WGS sequence"/>
</dbReference>
<keyword evidence="1" id="KW-0472">Membrane</keyword>
<reference evidence="3" key="1">
    <citation type="submission" date="2013-09" db="EMBL/GenBank/DDBJ databases">
        <title>Corchorus olitorius genome sequencing.</title>
        <authorList>
            <person name="Alam M."/>
            <person name="Haque M.S."/>
            <person name="Islam M.S."/>
            <person name="Emdad E.M."/>
            <person name="Islam M.M."/>
            <person name="Ahmed B."/>
            <person name="Halim A."/>
            <person name="Hossen Q.M.M."/>
            <person name="Hossain M.Z."/>
            <person name="Ahmed R."/>
            <person name="Khan M.M."/>
            <person name="Islam R."/>
            <person name="Rashid M.M."/>
            <person name="Khan S.A."/>
            <person name="Rahman M.S."/>
            <person name="Alam M."/>
            <person name="Yahiya A.S."/>
            <person name="Khan M.S."/>
            <person name="Azam M.S."/>
            <person name="Haque T."/>
            <person name="Lashkar M.Z.H."/>
            <person name="Akhand A.I."/>
            <person name="Morshed G."/>
            <person name="Roy S."/>
            <person name="Uddin K.S."/>
            <person name="Rabeya T."/>
            <person name="Hossain A.S."/>
            <person name="Chowdhury A."/>
            <person name="Snigdha A.R."/>
            <person name="Mortoza M.S."/>
            <person name="Matin S.A."/>
            <person name="Hoque S.M.E."/>
            <person name="Islam M.K."/>
            <person name="Roy D.K."/>
            <person name="Haider R."/>
            <person name="Moosa M.M."/>
            <person name="Elias S.M."/>
            <person name="Hasan A.M."/>
            <person name="Jahan S."/>
            <person name="Shafiuddin M."/>
            <person name="Mahmood N."/>
            <person name="Shommy N.S."/>
        </authorList>
    </citation>
    <scope>NUCLEOTIDE SEQUENCE [LARGE SCALE GENOMIC DNA]</scope>
    <source>
        <strain evidence="3">cv. O-4</strain>
    </source>
</reference>
<feature type="transmembrane region" description="Helical" evidence="1">
    <location>
        <begin position="77"/>
        <end position="94"/>
    </location>
</feature>
<gene>
    <name evidence="2" type="ORF">COLO4_36699</name>
</gene>
<proteinExistence type="predicted"/>
<name>A0A1R3G646_9ROSI</name>
<keyword evidence="1" id="KW-0812">Transmembrane</keyword>
<evidence type="ECO:0000313" key="3">
    <source>
        <dbReference type="Proteomes" id="UP000187203"/>
    </source>
</evidence>
<dbReference type="AlphaFoldDB" id="A0A1R3G646"/>
<keyword evidence="3" id="KW-1185">Reference proteome</keyword>
<accession>A0A1R3G646</accession>